<feature type="region of interest" description="Disordered" evidence="1">
    <location>
        <begin position="112"/>
        <end position="147"/>
    </location>
</feature>
<evidence type="ECO:0000256" key="1">
    <source>
        <dbReference type="SAM" id="MobiDB-lite"/>
    </source>
</evidence>
<protein>
    <recommendedName>
        <fullName evidence="5">Proline-rich protein 7</fullName>
    </recommendedName>
</protein>
<dbReference type="EMBL" id="JAERUA010000006">
    <property type="protein sequence ID" value="KAI1898225.1"/>
    <property type="molecule type" value="Genomic_DNA"/>
</dbReference>
<feature type="region of interest" description="Disordered" evidence="1">
    <location>
        <begin position="45"/>
        <end position="82"/>
    </location>
</feature>
<feature type="compositionally biased region" description="Polar residues" evidence="1">
    <location>
        <begin position="127"/>
        <end position="141"/>
    </location>
</feature>
<name>A0A8T3DVD2_9TELE</name>
<dbReference type="PANTHER" id="PTHR16209">
    <property type="entry name" value="VESICULAR, OVEREXPRESSED IN CANCER, PROSURVIVAL PROTEIN 1"/>
    <property type="match status" value="1"/>
</dbReference>
<feature type="transmembrane region" description="Helical" evidence="2">
    <location>
        <begin position="6"/>
        <end position="34"/>
    </location>
</feature>
<organism evidence="3 4">
    <name type="scientific">Albula goreensis</name>
    <dbReference type="NCBI Taxonomy" id="1534307"/>
    <lineage>
        <taxon>Eukaryota</taxon>
        <taxon>Metazoa</taxon>
        <taxon>Chordata</taxon>
        <taxon>Craniata</taxon>
        <taxon>Vertebrata</taxon>
        <taxon>Euteleostomi</taxon>
        <taxon>Actinopterygii</taxon>
        <taxon>Neopterygii</taxon>
        <taxon>Teleostei</taxon>
        <taxon>Albuliformes</taxon>
        <taxon>Albulidae</taxon>
        <taxon>Albula</taxon>
    </lineage>
</organism>
<keyword evidence="4" id="KW-1185">Reference proteome</keyword>
<reference evidence="3" key="1">
    <citation type="submission" date="2021-01" db="EMBL/GenBank/DDBJ databases">
        <authorList>
            <person name="Zahm M."/>
            <person name="Roques C."/>
            <person name="Cabau C."/>
            <person name="Klopp C."/>
            <person name="Donnadieu C."/>
            <person name="Jouanno E."/>
            <person name="Lampietro C."/>
            <person name="Louis A."/>
            <person name="Herpin A."/>
            <person name="Echchiki A."/>
            <person name="Berthelot C."/>
            <person name="Parey E."/>
            <person name="Roest-Crollius H."/>
            <person name="Braasch I."/>
            <person name="Postlethwait J."/>
            <person name="Bobe J."/>
            <person name="Montfort J."/>
            <person name="Bouchez O."/>
            <person name="Begum T."/>
            <person name="Mejri S."/>
            <person name="Adams A."/>
            <person name="Chen W.-J."/>
            <person name="Guiguen Y."/>
        </authorList>
    </citation>
    <scope>NUCLEOTIDE SEQUENCE</scope>
    <source>
        <tissue evidence="3">Blood</tissue>
    </source>
</reference>
<dbReference type="OrthoDB" id="8897120at2759"/>
<keyword evidence="2" id="KW-0472">Membrane</keyword>
<proteinExistence type="predicted"/>
<comment type="caution">
    <text evidence="3">The sequence shown here is derived from an EMBL/GenBank/DDBJ whole genome shotgun (WGS) entry which is preliminary data.</text>
</comment>
<dbReference type="AlphaFoldDB" id="A0A8T3DVD2"/>
<accession>A0A8T3DVD2</accession>
<gene>
    <name evidence="3" type="ORF">AGOR_G00070150</name>
</gene>
<dbReference type="InterPro" id="IPR051994">
    <property type="entry name" value="WW_domain-binding"/>
</dbReference>
<keyword evidence="2" id="KW-0812">Transmembrane</keyword>
<evidence type="ECO:0000313" key="3">
    <source>
        <dbReference type="EMBL" id="KAI1898225.1"/>
    </source>
</evidence>
<evidence type="ECO:0000256" key="2">
    <source>
        <dbReference type="SAM" id="Phobius"/>
    </source>
</evidence>
<evidence type="ECO:0000313" key="4">
    <source>
        <dbReference type="Proteomes" id="UP000829720"/>
    </source>
</evidence>
<sequence length="222" mass="23926">MVMSQGTYTFLTCFAGFWLVWALVVLLCCFCNSLQRRLKRRRDRRLRLHSMDTPPATREPGPQSPGPPPARRTTPAVLPDGDVLGKPPCYEEAVLMDDPPPPYSAVLGDARVGTHPESVGGPPECGEQTSRELQSTETSKTGPDVRGHSSLIHLPAVGHWDSLQPLLSAVELNCSNLSNPALAPMAMPTPTLAPGAPPTELRLGRPYALPTAFPVYGRSTAV</sequence>
<dbReference type="PANTHER" id="PTHR16209:SF3">
    <property type="entry name" value="PROLINE-RICH PROTEIN 7"/>
    <property type="match status" value="1"/>
</dbReference>
<dbReference type="Proteomes" id="UP000829720">
    <property type="component" value="Unassembled WGS sequence"/>
</dbReference>
<keyword evidence="2" id="KW-1133">Transmembrane helix</keyword>
<evidence type="ECO:0008006" key="5">
    <source>
        <dbReference type="Google" id="ProtNLM"/>
    </source>
</evidence>